<evidence type="ECO:0000256" key="3">
    <source>
        <dbReference type="ARBA" id="ARBA00009284"/>
    </source>
</evidence>
<dbReference type="RefSeq" id="WP_054551173.1">
    <property type="nucleotide sequence ID" value="NZ_LJTC01000001.1"/>
</dbReference>
<dbReference type="GO" id="GO:0030246">
    <property type="term" value="F:carbohydrate binding"/>
    <property type="evidence" value="ECO:0007669"/>
    <property type="project" value="InterPro"/>
</dbReference>
<comment type="pathway">
    <text evidence="2">Glycan metabolism; osmoregulated periplasmic glucan (OPG) biosynthesis.</text>
</comment>
<evidence type="ECO:0000259" key="7">
    <source>
        <dbReference type="Pfam" id="PF04349"/>
    </source>
</evidence>
<dbReference type="InterPro" id="IPR014718">
    <property type="entry name" value="GH-type_carb-bd"/>
</dbReference>
<dbReference type="GO" id="GO:0003824">
    <property type="term" value="F:catalytic activity"/>
    <property type="evidence" value="ECO:0007669"/>
    <property type="project" value="InterPro"/>
</dbReference>
<evidence type="ECO:0000256" key="4">
    <source>
        <dbReference type="ARBA" id="ARBA00022729"/>
    </source>
</evidence>
<dbReference type="InterPro" id="IPR007444">
    <property type="entry name" value="Glucan_biosyn_MdoG_C"/>
</dbReference>
<reference evidence="8 9" key="1">
    <citation type="submission" date="2015-09" db="EMBL/GenBank/DDBJ databases">
        <title>Draft Genome Sequence of Pseudoalteromonas lipolytica UCD-48B.</title>
        <authorList>
            <person name="Krusor M."/>
            <person name="Coil D.A."/>
            <person name="Lang J.M."/>
            <person name="Eisen J.A."/>
            <person name="Alexiev A."/>
        </authorList>
    </citation>
    <scope>NUCLEOTIDE SEQUENCE [LARGE SCALE GENOMIC DNA]</scope>
    <source>
        <strain evidence="8 9">UCD-48B</strain>
    </source>
</reference>
<dbReference type="PATRIC" id="fig|570156.3.peg.221"/>
<comment type="caution">
    <text evidence="8">The sequence shown here is derived from an EMBL/GenBank/DDBJ whole genome shotgun (WGS) entry which is preliminary data.</text>
</comment>
<dbReference type="PANTHER" id="PTHR30504:SF2">
    <property type="entry name" value="GLUCANS BIOSYNTHESIS PROTEIN G"/>
    <property type="match status" value="1"/>
</dbReference>
<dbReference type="Proteomes" id="UP000050378">
    <property type="component" value="Unassembled WGS sequence"/>
</dbReference>
<proteinExistence type="inferred from homology"/>
<dbReference type="SUPFAM" id="SSF74650">
    <property type="entry name" value="Galactose mutarotase-like"/>
    <property type="match status" value="1"/>
</dbReference>
<dbReference type="FunFam" id="2.70.98.10:FF:000001">
    <property type="entry name" value="Glucans biosynthesis protein G"/>
    <property type="match status" value="1"/>
</dbReference>
<feature type="chain" id="PRO_5006138081" evidence="6">
    <location>
        <begin position="33"/>
        <end position="572"/>
    </location>
</feature>
<protein>
    <submittedName>
        <fullName evidence="8">Glucan biosynthesis protein D</fullName>
    </submittedName>
</protein>
<dbReference type="UniPathway" id="UPA00637"/>
<comment type="similarity">
    <text evidence="3">Belongs to the OpgD/OpgG family.</text>
</comment>
<evidence type="ECO:0000256" key="1">
    <source>
        <dbReference type="ARBA" id="ARBA00004418"/>
    </source>
</evidence>
<dbReference type="Pfam" id="PF04349">
    <property type="entry name" value="MdoG"/>
    <property type="match status" value="1"/>
</dbReference>
<evidence type="ECO:0000256" key="5">
    <source>
        <dbReference type="ARBA" id="ARBA00022764"/>
    </source>
</evidence>
<feature type="domain" description="Glucan biosynthesis periplasmic MdoG C-terminal" evidence="7">
    <location>
        <begin position="82"/>
        <end position="566"/>
    </location>
</feature>
<comment type="subcellular location">
    <subcellularLocation>
        <location evidence="1">Periplasm</location>
    </subcellularLocation>
</comment>
<name>A0A0P7DVA2_9GAMM</name>
<organism evidence="8 9">
    <name type="scientific">Pseudoalteromonas lipolytica</name>
    <dbReference type="NCBI Taxonomy" id="570156"/>
    <lineage>
        <taxon>Bacteria</taxon>
        <taxon>Pseudomonadati</taxon>
        <taxon>Pseudomonadota</taxon>
        <taxon>Gammaproteobacteria</taxon>
        <taxon>Alteromonadales</taxon>
        <taxon>Pseudoalteromonadaceae</taxon>
        <taxon>Pseudoalteromonas</taxon>
    </lineage>
</organism>
<evidence type="ECO:0000313" key="9">
    <source>
        <dbReference type="Proteomes" id="UP000050378"/>
    </source>
</evidence>
<dbReference type="InterPro" id="IPR014438">
    <property type="entry name" value="Glucan_biosyn_MdoG/MdoD"/>
</dbReference>
<keyword evidence="5" id="KW-0574">Periplasm</keyword>
<dbReference type="PANTHER" id="PTHR30504">
    <property type="entry name" value="GLUCANS BIOSYNTHESIS PROTEIN"/>
    <property type="match status" value="1"/>
</dbReference>
<dbReference type="GO" id="GO:0051274">
    <property type="term" value="P:beta-glucan biosynthetic process"/>
    <property type="evidence" value="ECO:0007669"/>
    <property type="project" value="TreeGrafter"/>
</dbReference>
<dbReference type="PIRSF" id="PIRSF006281">
    <property type="entry name" value="MdoG"/>
    <property type="match status" value="1"/>
</dbReference>
<dbReference type="SUPFAM" id="SSF81296">
    <property type="entry name" value="E set domains"/>
    <property type="match status" value="1"/>
</dbReference>
<accession>A0A0P7DVA2</accession>
<dbReference type="GO" id="GO:0030288">
    <property type="term" value="C:outer membrane-bounded periplasmic space"/>
    <property type="evidence" value="ECO:0007669"/>
    <property type="project" value="TreeGrafter"/>
</dbReference>
<dbReference type="OrthoDB" id="335750at2"/>
<keyword evidence="4 6" id="KW-0732">Signal</keyword>
<evidence type="ECO:0000256" key="2">
    <source>
        <dbReference type="ARBA" id="ARBA00005001"/>
    </source>
</evidence>
<evidence type="ECO:0000256" key="6">
    <source>
        <dbReference type="SAM" id="SignalP"/>
    </source>
</evidence>
<dbReference type="InterPro" id="IPR013783">
    <property type="entry name" value="Ig-like_fold"/>
</dbReference>
<feature type="signal peptide" evidence="6">
    <location>
        <begin position="1"/>
        <end position="32"/>
    </location>
</feature>
<dbReference type="AlphaFoldDB" id="A0A0P7DVA2"/>
<dbReference type="Gene3D" id="2.70.98.10">
    <property type="match status" value="1"/>
</dbReference>
<gene>
    <name evidence="8" type="ORF">AOG27_01110</name>
</gene>
<dbReference type="InterPro" id="IPR014756">
    <property type="entry name" value="Ig_E-set"/>
</dbReference>
<dbReference type="EMBL" id="LJTC01000001">
    <property type="protein sequence ID" value="KPM85420.1"/>
    <property type="molecule type" value="Genomic_DNA"/>
</dbReference>
<evidence type="ECO:0000313" key="8">
    <source>
        <dbReference type="EMBL" id="KPM85420.1"/>
    </source>
</evidence>
<dbReference type="Gene3D" id="2.60.40.10">
    <property type="entry name" value="Immunoglobulins"/>
    <property type="match status" value="1"/>
</dbReference>
<dbReference type="STRING" id="570156.AOG27_01110"/>
<dbReference type="InterPro" id="IPR011013">
    <property type="entry name" value="Gal_mutarotase_sf_dom"/>
</dbReference>
<sequence length="572" mass="64622">MRPETRTKLFSAAKKKTLLGVLLAMSAGHTYAIEEQEQSNVTKTEQTAVKVQAAENEKLASKEKAAVELKPEMITIPQEKLFDVITARAKKLASEPYVAPKDLELEALTSINYQDYRAIRFRTEQAIWKDQSLYEVQLFHPGFLYRSPVAINTLEQNAEVKSLPFKTDYYRYDATAAPLEQEISTAIANTQLGHAGFRLHFPLNNNQYKDEVAVFQGASYFRLVGPHQVYGLSARGLAVDTALSSGEEFPVFKEFWLVKPAPEDTTIVLYALLDSPSVSGAYRFELTPSTNTEVKTQMQIFARKDIKKLGIAPLTSMFYHGENSTKFFDDYRPEVHDSDGLLMQSEQGQWVWRALNNPKKLSVTSFSYENPKGFGLAQRDRDFNNYLDTEAHYHNRPSMWIEPEGNWGKGRVELVEIPTDTETNDNIVSYWVPEQPMKAGDSLSFSYKLSTFNATLATQDKASVLRTRIGSAALPGEDNPPPKSHRQFTVDFSGETINQLSANFAMQADLTLSAGQISDKTVQQLPNNQGWRVAFKVAPEGDKPVDMRLSLKLRDKEISEVWSYVWYPNDVQ</sequence>